<dbReference type="WBParaSite" id="GPLIN_000622200">
    <property type="protein sequence ID" value="GPLIN_000622200"/>
    <property type="gene ID" value="GPLIN_000622200"/>
</dbReference>
<reference evidence="2" key="3">
    <citation type="submission" date="2016-06" db="UniProtKB">
        <authorList>
            <consortium name="WormBaseParasite"/>
        </authorList>
    </citation>
    <scope>IDENTIFICATION</scope>
</reference>
<dbReference type="Gene3D" id="2.130.10.10">
    <property type="entry name" value="YVTN repeat-like/Quinoprotein amine dehydrogenase"/>
    <property type="match status" value="1"/>
</dbReference>
<dbReference type="InterPro" id="IPR036322">
    <property type="entry name" value="WD40_repeat_dom_sf"/>
</dbReference>
<dbReference type="AlphaFoldDB" id="A0A183C030"/>
<dbReference type="Proteomes" id="UP000050741">
    <property type="component" value="Unassembled WGS sequence"/>
</dbReference>
<evidence type="ECO:0000313" key="1">
    <source>
        <dbReference type="Proteomes" id="UP000050741"/>
    </source>
</evidence>
<accession>A0A183C030</accession>
<protein>
    <submittedName>
        <fullName evidence="2">WD_REPEATS_REGION domain-containing protein</fullName>
    </submittedName>
</protein>
<name>A0A183C030_GLOPA</name>
<organism evidence="1 2">
    <name type="scientific">Globodera pallida</name>
    <name type="common">Potato cyst nematode worm</name>
    <name type="synonym">Heterodera pallida</name>
    <dbReference type="NCBI Taxonomy" id="36090"/>
    <lineage>
        <taxon>Eukaryota</taxon>
        <taxon>Metazoa</taxon>
        <taxon>Ecdysozoa</taxon>
        <taxon>Nematoda</taxon>
        <taxon>Chromadorea</taxon>
        <taxon>Rhabditida</taxon>
        <taxon>Tylenchina</taxon>
        <taxon>Tylenchomorpha</taxon>
        <taxon>Tylenchoidea</taxon>
        <taxon>Heteroderidae</taxon>
        <taxon>Heteroderinae</taxon>
        <taxon>Globodera</taxon>
    </lineage>
</organism>
<dbReference type="InterPro" id="IPR015943">
    <property type="entry name" value="WD40/YVTN_repeat-like_dom_sf"/>
</dbReference>
<evidence type="ECO:0000313" key="2">
    <source>
        <dbReference type="WBParaSite" id="GPLIN_000622200"/>
    </source>
</evidence>
<reference evidence="1" key="2">
    <citation type="submission" date="2014-05" db="EMBL/GenBank/DDBJ databases">
        <title>The genome and life-stage specific transcriptomes of Globodera pallida elucidate key aspects of plant parasitism by a cyst nematode.</title>
        <authorList>
            <person name="Cotton J.A."/>
            <person name="Lilley C.J."/>
            <person name="Jones L.M."/>
            <person name="Kikuchi T."/>
            <person name="Reid A.J."/>
            <person name="Thorpe P."/>
            <person name="Tsai I.J."/>
            <person name="Beasley H."/>
            <person name="Blok V."/>
            <person name="Cock P.J.A."/>
            <person name="Van den Akker S.E."/>
            <person name="Holroyd N."/>
            <person name="Hunt M."/>
            <person name="Mantelin S."/>
            <person name="Naghra H."/>
            <person name="Pain A."/>
            <person name="Palomares-Rius J.E."/>
            <person name="Zarowiecki M."/>
            <person name="Berriman M."/>
            <person name="Jones J.T."/>
            <person name="Urwin P.E."/>
        </authorList>
    </citation>
    <scope>NUCLEOTIDE SEQUENCE [LARGE SCALE GENOMIC DNA]</scope>
    <source>
        <strain evidence="1">Lindley</strain>
    </source>
</reference>
<keyword evidence="1" id="KW-1185">Reference proteome</keyword>
<dbReference type="SUPFAM" id="SSF50978">
    <property type="entry name" value="WD40 repeat-like"/>
    <property type="match status" value="1"/>
</dbReference>
<reference evidence="1" key="1">
    <citation type="submission" date="2013-12" db="EMBL/GenBank/DDBJ databases">
        <authorList>
            <person name="Aslett M."/>
        </authorList>
    </citation>
    <scope>NUCLEOTIDE SEQUENCE [LARGE SCALE GENOMIC DNA]</scope>
    <source>
        <strain evidence="1">Lindley</strain>
    </source>
</reference>
<proteinExistence type="predicted"/>
<sequence>MPLLFIGTNCGRCLLFSPNLLKQLAVLHADAQRRQIVAIGQWPFDERIQNATSLSDTECIIWLHFRCFSIGLFEFITDDGTKIANFRPLRELDTGHYGFCRAVADPVGGRMFMPDHEELNSSLRIRYRKGGDKLLVFGEEFMCRTWRRRTKHSASNEGRMFNGLLMGVEVLPGGQDQLLLAFEDSTVCVFDLHTNEVLDALKHPKRPEFLCCSVLCVASDTADCAALIAVSVIGQLYLLSYSSCEFVGDDAKDDASLQLLRAECKVKKCNRESECTALAMCSAQMDEQQPVRRRMAIGFKNGTIEIRAIVPPPFGPSGVGWTTTPLVNCDFHTRSICVLCWWLPPRSPDAKNGHGNSSDQCAPSACRADCSPILFSGASDGNVSLFVLSQ</sequence>